<dbReference type="PANTHER" id="PTHR19346">
    <property type="entry name" value="SUGAR PHOSPHATE TRANSPORTER DOMAIN-CONTAINING PROTEIN"/>
    <property type="match status" value="1"/>
</dbReference>
<evidence type="ECO:0000256" key="2">
    <source>
        <dbReference type="SAM" id="Phobius"/>
    </source>
</evidence>
<evidence type="ECO:0000313" key="4">
    <source>
        <dbReference type="Proteomes" id="UP000054359"/>
    </source>
</evidence>
<dbReference type="InterPro" id="IPR026505">
    <property type="entry name" value="Solute_c_fam_35_mem_F3/F4"/>
</dbReference>
<keyword evidence="2" id="KW-0812">Transmembrane</keyword>
<keyword evidence="4" id="KW-1185">Reference proteome</keyword>
<dbReference type="PANTHER" id="PTHR19346:SF4">
    <property type="entry name" value="SUGAR PHOSPHATE TRANSPORTER DOMAIN-CONTAINING PROTEIN"/>
    <property type="match status" value="1"/>
</dbReference>
<keyword evidence="2" id="KW-1133">Transmembrane helix</keyword>
<evidence type="ECO:0000256" key="1">
    <source>
        <dbReference type="SAM" id="MobiDB-lite"/>
    </source>
</evidence>
<evidence type="ECO:0000313" key="3">
    <source>
        <dbReference type="EMBL" id="KFM82410.1"/>
    </source>
</evidence>
<sequence length="156" mass="17230">MDQLSIFLTFVGLLNVLMLWPIGLTLYLVEAEVLVWTQLPYVQLAGSAVLFTVANVLGNFDIIHSYDTFLKLGIVSAVPVSAVLDVHLYNVVFEGMKLAGILLISIGSMLVLLPDNWPDYITRLIRGRCRRCPKSSKPADATQPRSRLRASSGNVK</sequence>
<feature type="transmembrane region" description="Helical" evidence="2">
    <location>
        <begin position="41"/>
        <end position="57"/>
    </location>
</feature>
<keyword evidence="2" id="KW-0472">Membrane</keyword>
<organism evidence="3 4">
    <name type="scientific">Stegodyphus mimosarum</name>
    <name type="common">African social velvet spider</name>
    <dbReference type="NCBI Taxonomy" id="407821"/>
    <lineage>
        <taxon>Eukaryota</taxon>
        <taxon>Metazoa</taxon>
        <taxon>Ecdysozoa</taxon>
        <taxon>Arthropoda</taxon>
        <taxon>Chelicerata</taxon>
        <taxon>Arachnida</taxon>
        <taxon>Araneae</taxon>
        <taxon>Araneomorphae</taxon>
        <taxon>Entelegynae</taxon>
        <taxon>Eresoidea</taxon>
        <taxon>Eresidae</taxon>
        <taxon>Stegodyphus</taxon>
    </lineage>
</organism>
<dbReference type="AlphaFoldDB" id="A0A087UYH1"/>
<feature type="compositionally biased region" description="Polar residues" evidence="1">
    <location>
        <begin position="143"/>
        <end position="156"/>
    </location>
</feature>
<accession>A0A087UYH1</accession>
<gene>
    <name evidence="3" type="ORF">X975_20620</name>
</gene>
<dbReference type="Proteomes" id="UP000054359">
    <property type="component" value="Unassembled WGS sequence"/>
</dbReference>
<name>A0A087UYH1_STEMI</name>
<dbReference type="OMA" id="WRCRRIP"/>
<feature type="transmembrane region" description="Helical" evidence="2">
    <location>
        <begin position="95"/>
        <end position="113"/>
    </location>
</feature>
<protein>
    <submittedName>
        <fullName evidence="3">Solute carrier family 35 member F3</fullName>
    </submittedName>
</protein>
<dbReference type="EMBL" id="KK122282">
    <property type="protein sequence ID" value="KFM82410.1"/>
    <property type="molecule type" value="Genomic_DNA"/>
</dbReference>
<feature type="non-terminal residue" evidence="3">
    <location>
        <position position="156"/>
    </location>
</feature>
<feature type="region of interest" description="Disordered" evidence="1">
    <location>
        <begin position="132"/>
        <end position="156"/>
    </location>
</feature>
<dbReference type="OrthoDB" id="10062838at2759"/>
<feature type="transmembrane region" description="Helical" evidence="2">
    <location>
        <begin position="7"/>
        <end position="29"/>
    </location>
</feature>
<reference evidence="3 4" key="1">
    <citation type="submission" date="2013-11" db="EMBL/GenBank/DDBJ databases">
        <title>Genome sequencing of Stegodyphus mimosarum.</title>
        <authorList>
            <person name="Bechsgaard J."/>
        </authorList>
    </citation>
    <scope>NUCLEOTIDE SEQUENCE [LARGE SCALE GENOMIC DNA]</scope>
</reference>
<proteinExistence type="predicted"/>